<proteinExistence type="predicted"/>
<name>E6VY27_PSEA9</name>
<dbReference type="NCBIfam" id="NF038090">
    <property type="entry name" value="IscA_HesB_Se"/>
    <property type="match status" value="1"/>
</dbReference>
<feature type="domain" description="Core" evidence="1">
    <location>
        <begin position="2"/>
        <end position="89"/>
    </location>
</feature>
<gene>
    <name evidence="2" type="ordered locus">Daes_2845</name>
</gene>
<evidence type="ECO:0000313" key="3">
    <source>
        <dbReference type="Proteomes" id="UP000002191"/>
    </source>
</evidence>
<reference evidence="3" key="1">
    <citation type="submission" date="2010-12" db="EMBL/GenBank/DDBJ databases">
        <title>Complete sequence of Desulfovibrio aespoeensis Aspo-2.</title>
        <authorList>
            <consortium name="US DOE Joint Genome Institute"/>
            <person name="Lucas S."/>
            <person name="Copeland A."/>
            <person name="Lapidus A."/>
            <person name="Cheng J.-F."/>
            <person name="Goodwin L."/>
            <person name="Pitluck S."/>
            <person name="Chertkov O."/>
            <person name="Misra M."/>
            <person name="Detter J.C."/>
            <person name="Han C."/>
            <person name="Tapia R."/>
            <person name="Land M."/>
            <person name="Hauser L."/>
            <person name="Kyrpides N."/>
            <person name="Ivanova N."/>
            <person name="Ovchinnikova G."/>
            <person name="Pedersen K."/>
            <person name="Jagevall S."/>
            <person name="Hazen T."/>
            <person name="Woyke T."/>
        </authorList>
    </citation>
    <scope>NUCLEOTIDE SEQUENCE [LARGE SCALE GENOMIC DNA]</scope>
    <source>
        <strain evidence="3">ATCC 700646 / DSM 10631 / Aspo-2</strain>
    </source>
</reference>
<dbReference type="HOGENOM" id="CLU_069054_6_0_7"/>
<dbReference type="OrthoDB" id="5460919at2"/>
<dbReference type="InterPro" id="IPR000361">
    <property type="entry name" value="ATAP_core_dom"/>
</dbReference>
<dbReference type="eggNOG" id="COG0316">
    <property type="taxonomic scope" value="Bacteria"/>
</dbReference>
<dbReference type="STRING" id="643562.Daes_2845"/>
<dbReference type="KEGG" id="das:Daes_2845"/>
<accession>E6VY27</accession>
<keyword evidence="3" id="KW-1185">Reference proteome</keyword>
<dbReference type="Pfam" id="PF01521">
    <property type="entry name" value="Fe-S_biosyn"/>
    <property type="match status" value="1"/>
</dbReference>
<dbReference type="InterPro" id="IPR035903">
    <property type="entry name" value="HesB-like_dom_sf"/>
</dbReference>
<dbReference type="AlphaFoldDB" id="E6VY27"/>
<evidence type="ECO:0000259" key="1">
    <source>
        <dbReference type="Pfam" id="PF01521"/>
    </source>
</evidence>
<dbReference type="EMBL" id="CP002431">
    <property type="protein sequence ID" value="ADU63841.1"/>
    <property type="molecule type" value="Genomic_DNA"/>
</dbReference>
<reference evidence="2 3" key="2">
    <citation type="journal article" date="2014" name="Genome Announc.">
        <title>Complete Genome Sequence of the Subsurface, Mesophilic Sulfate-Reducing Bacterium Desulfovibrio aespoeensis Aspo-2.</title>
        <authorList>
            <person name="Pedersen K."/>
            <person name="Bengtsson A."/>
            <person name="Edlund J."/>
            <person name="Rabe L."/>
            <person name="Hazen T."/>
            <person name="Chakraborty R."/>
            <person name="Goodwin L."/>
            <person name="Shapiro N."/>
        </authorList>
    </citation>
    <scope>NUCLEOTIDE SEQUENCE [LARGE SCALE GENOMIC DNA]</scope>
    <source>
        <strain evidence="3">ATCC 700646 / DSM 10631 / Aspo-2</strain>
    </source>
</reference>
<dbReference type="SUPFAM" id="SSF89360">
    <property type="entry name" value="HesB-like domain"/>
    <property type="match status" value="1"/>
</dbReference>
<sequence length="110" mass="11332">MITVTESAQKELTTYFEGKKIEPIRLHLADGGCSGPRLSLALDEVRDGDKSVEQGAFTFLIQEELAEAAGAITIDMSQYGFQIASENPMGGVSGCGCSSGGGCSSGSCGC</sequence>
<organism evidence="2 3">
    <name type="scientific">Pseudodesulfovibrio aespoeensis (strain ATCC 700646 / DSM 10631 / Aspo-2)</name>
    <name type="common">Desulfovibrio aespoeensis</name>
    <dbReference type="NCBI Taxonomy" id="643562"/>
    <lineage>
        <taxon>Bacteria</taxon>
        <taxon>Pseudomonadati</taxon>
        <taxon>Thermodesulfobacteriota</taxon>
        <taxon>Desulfovibrionia</taxon>
        <taxon>Desulfovibrionales</taxon>
        <taxon>Desulfovibrionaceae</taxon>
    </lineage>
</organism>
<evidence type="ECO:0000313" key="2">
    <source>
        <dbReference type="EMBL" id="ADU63841.1"/>
    </source>
</evidence>
<dbReference type="Gene3D" id="2.60.300.12">
    <property type="entry name" value="HesB-like domain"/>
    <property type="match status" value="1"/>
</dbReference>
<protein>
    <submittedName>
        <fullName evidence="2">HesB/YadR/YfhF-family protein</fullName>
    </submittedName>
</protein>
<dbReference type="Proteomes" id="UP000002191">
    <property type="component" value="Chromosome"/>
</dbReference>
<dbReference type="RefSeq" id="WP_013515744.1">
    <property type="nucleotide sequence ID" value="NC_014844.1"/>
</dbReference>